<keyword evidence="3" id="KW-1185">Reference proteome</keyword>
<evidence type="ECO:0000313" key="2">
    <source>
        <dbReference type="EMBL" id="MBK0370387.1"/>
    </source>
</evidence>
<sequence>MLITGLFFIFFNACNTEEILSDPTAEAKSWFIKNVTTENFEVLKYTQKIDWENIIITSGRQGEIVEVPLLLKDYIASSSKEEYYEFYRMMFIRDNQGNFKVYYLQINTQEEDFNNAEPNFNFYAIDQSFTGSVFIKELKVKNGTHLKFKKGDRIKPSINARYDVVCVEYGWWYDDGSFEPIFGLGCFGGGGSGGGEGTPPNNPDPGYGGSGGNNNSSSRDCGPGYIKKFGKCVSVAQLIEERIKDSLDPCPKGVLEKLKNGSADITQILKDLGASETITINMKSDSKIPNPARSVKIEGTNNYNLFISSNYTTATDLFRASCILHEITHCYFFSLVDEQTITNNPNVLNDFPTLYQAYCDENYPPTNSQSANAHHDEMAQKYVKTIGSALQEFQTGVAVPANQEPLQVYTDLAWGGLQEAPIFAEKFPVGSPDFLRIKGRYDAEGSGRTVNGQTIIGKPCN</sequence>
<protein>
    <submittedName>
        <fullName evidence="2">Uncharacterized protein</fullName>
    </submittedName>
</protein>
<organism evidence="2 3">
    <name type="scientific">Flavobacterium agrisoli</name>
    <dbReference type="NCBI Taxonomy" id="2793066"/>
    <lineage>
        <taxon>Bacteria</taxon>
        <taxon>Pseudomonadati</taxon>
        <taxon>Bacteroidota</taxon>
        <taxon>Flavobacteriia</taxon>
        <taxon>Flavobacteriales</taxon>
        <taxon>Flavobacteriaceae</taxon>
        <taxon>Flavobacterium</taxon>
    </lineage>
</organism>
<comment type="caution">
    <text evidence="2">The sequence shown here is derived from an EMBL/GenBank/DDBJ whole genome shotgun (WGS) entry which is preliminary data.</text>
</comment>
<reference evidence="2" key="1">
    <citation type="submission" date="2020-12" db="EMBL/GenBank/DDBJ databases">
        <title>Bacterial novel species Flavobacterium sp. SE-1-e isolated from soil.</title>
        <authorList>
            <person name="Jung H.-Y."/>
        </authorList>
    </citation>
    <scope>NUCLEOTIDE SEQUENCE</scope>
    <source>
        <strain evidence="2">SE-1-e</strain>
    </source>
</reference>
<dbReference type="AlphaFoldDB" id="A0A934PMT2"/>
<name>A0A934PMT2_9FLAO</name>
<gene>
    <name evidence="2" type="ORF">I5M07_11130</name>
</gene>
<proteinExistence type="predicted"/>
<evidence type="ECO:0000313" key="3">
    <source>
        <dbReference type="Proteomes" id="UP000609172"/>
    </source>
</evidence>
<evidence type="ECO:0000256" key="1">
    <source>
        <dbReference type="SAM" id="MobiDB-lite"/>
    </source>
</evidence>
<dbReference type="Proteomes" id="UP000609172">
    <property type="component" value="Unassembled WGS sequence"/>
</dbReference>
<accession>A0A934PMT2</accession>
<dbReference type="RefSeq" id="WP_200106516.1">
    <property type="nucleotide sequence ID" value="NZ_JAEHFV010000004.1"/>
</dbReference>
<dbReference type="EMBL" id="JAEHFV010000004">
    <property type="protein sequence ID" value="MBK0370387.1"/>
    <property type="molecule type" value="Genomic_DNA"/>
</dbReference>
<feature type="region of interest" description="Disordered" evidence="1">
    <location>
        <begin position="194"/>
        <end position="215"/>
    </location>
</feature>